<dbReference type="GO" id="GO:0003677">
    <property type="term" value="F:DNA binding"/>
    <property type="evidence" value="ECO:0007669"/>
    <property type="project" value="UniProtKB-UniRule"/>
</dbReference>
<evidence type="ECO:0000313" key="6">
    <source>
        <dbReference type="Proteomes" id="UP000198654"/>
    </source>
</evidence>
<dbReference type="Proteomes" id="UP000198654">
    <property type="component" value="Unassembled WGS sequence"/>
</dbReference>
<feature type="DNA-binding region" description="OmpR/PhoB-type" evidence="3">
    <location>
        <begin position="1"/>
        <end position="98"/>
    </location>
</feature>
<dbReference type="InterPro" id="IPR011990">
    <property type="entry name" value="TPR-like_helical_dom_sf"/>
</dbReference>
<dbReference type="PROSITE" id="PS51755">
    <property type="entry name" value="OMPR_PHOB"/>
    <property type="match status" value="1"/>
</dbReference>
<evidence type="ECO:0000256" key="1">
    <source>
        <dbReference type="ARBA" id="ARBA00023125"/>
    </source>
</evidence>
<dbReference type="PROSITE" id="PS50005">
    <property type="entry name" value="TPR"/>
    <property type="match status" value="1"/>
</dbReference>
<feature type="domain" description="OmpR/PhoB-type" evidence="4">
    <location>
        <begin position="1"/>
        <end position="98"/>
    </location>
</feature>
<dbReference type="InterPro" id="IPR016032">
    <property type="entry name" value="Sig_transdc_resp-reg_C-effctor"/>
</dbReference>
<gene>
    <name evidence="5" type="ORF">SAMN05661010_03862</name>
</gene>
<dbReference type="SMART" id="SM00862">
    <property type="entry name" value="Trans_reg_C"/>
    <property type="match status" value="1"/>
</dbReference>
<evidence type="ECO:0000313" key="5">
    <source>
        <dbReference type="EMBL" id="SDM29337.1"/>
    </source>
</evidence>
<dbReference type="GO" id="GO:0000160">
    <property type="term" value="P:phosphorelay signal transduction system"/>
    <property type="evidence" value="ECO:0007669"/>
    <property type="project" value="InterPro"/>
</dbReference>
<evidence type="ECO:0000256" key="2">
    <source>
        <dbReference type="PROSITE-ProRule" id="PRU00339"/>
    </source>
</evidence>
<feature type="repeat" description="TPR" evidence="2">
    <location>
        <begin position="385"/>
        <end position="418"/>
    </location>
</feature>
<proteinExistence type="predicted"/>
<accession>A0A1G9S240</accession>
<keyword evidence="6" id="KW-1185">Reference proteome</keyword>
<dbReference type="Pfam" id="PF00486">
    <property type="entry name" value="Trans_reg_C"/>
    <property type="match status" value="1"/>
</dbReference>
<dbReference type="SUPFAM" id="SSF48452">
    <property type="entry name" value="TPR-like"/>
    <property type="match status" value="1"/>
</dbReference>
<evidence type="ECO:0000256" key="3">
    <source>
        <dbReference type="PROSITE-ProRule" id="PRU01091"/>
    </source>
</evidence>
<dbReference type="SMART" id="SM00028">
    <property type="entry name" value="TPR"/>
    <property type="match status" value="2"/>
</dbReference>
<keyword evidence="1 3" id="KW-0238">DNA-binding</keyword>
<dbReference type="CDD" id="cd00383">
    <property type="entry name" value="trans_reg_C"/>
    <property type="match status" value="1"/>
</dbReference>
<dbReference type="RefSeq" id="WP_089730907.1">
    <property type="nucleotide sequence ID" value="NZ_FNGI01000018.1"/>
</dbReference>
<name>A0A1G9S240_9GAMM</name>
<reference evidence="5 6" key="1">
    <citation type="submission" date="2016-10" db="EMBL/GenBank/DDBJ databases">
        <authorList>
            <person name="de Groot N.N."/>
        </authorList>
    </citation>
    <scope>NUCLEOTIDE SEQUENCE [LARGE SCALE GENOMIC DNA]</scope>
    <source>
        <strain evidence="5 6">DSM 14789</strain>
    </source>
</reference>
<dbReference type="Gene3D" id="1.25.40.10">
    <property type="entry name" value="Tetratricopeptide repeat domain"/>
    <property type="match status" value="1"/>
</dbReference>
<evidence type="ECO:0000259" key="4">
    <source>
        <dbReference type="PROSITE" id="PS51755"/>
    </source>
</evidence>
<dbReference type="EMBL" id="FNGI01000018">
    <property type="protein sequence ID" value="SDM29337.1"/>
    <property type="molecule type" value="Genomic_DNA"/>
</dbReference>
<dbReference type="Pfam" id="PF14559">
    <property type="entry name" value="TPR_19"/>
    <property type="match status" value="1"/>
</dbReference>
<dbReference type="OrthoDB" id="9180348at2"/>
<dbReference type="InterPro" id="IPR001867">
    <property type="entry name" value="OmpR/PhoB-type_DNA-bd"/>
</dbReference>
<sequence length="517" mass="56546">MILRFDAFELDMERYELRQHGAVKRIEPMVFDLLVFFARHPHRVFTRDELIDTVWTGRFVSDATVASCVKSARKALGDSGATQTYLQTVRGRGFRFACDITQDEEPGHGKVRTRAVPVSAADGDMDPSLLVLPFRPLSESSDITRFADALAADLTTVLTRIPLLRLSTQSEHYRGLLITPSVREIHEALGVDYVLEGGLQAWEDTVRITAQLADARAGFCLWAEQFTLTGPLGSLLDDAVIAIIAKLEPQLHRAIYQRVCAQDGEHSARQLYLEASGLLALQGWRHDSFTVAADLLRRSWQCDPQFALAASHLSLVRGLGHRFCVLPDAAAARQEALEAAERSLQLDNMDSTVLGYSGCALADIGQVERALPILKQAIVLNPANAQAWAALGSACLVDNRVNEAITHLRHGIRISPLDSRLSVWGAVLAMALILAKDIDAAKREAEKACQSDDRCYLPRVVLGAVHQLCGNSEFARKALGDAYRIHPTLSAQQVSALVGVKLGQALLRAGANQPLSP</sequence>
<dbReference type="InterPro" id="IPR019734">
    <property type="entry name" value="TPR_rpt"/>
</dbReference>
<dbReference type="InterPro" id="IPR036388">
    <property type="entry name" value="WH-like_DNA-bd_sf"/>
</dbReference>
<protein>
    <submittedName>
        <fullName evidence="5">Tetratricopeptide repeat-containing protein</fullName>
    </submittedName>
</protein>
<dbReference type="GO" id="GO:0006355">
    <property type="term" value="P:regulation of DNA-templated transcription"/>
    <property type="evidence" value="ECO:0007669"/>
    <property type="project" value="InterPro"/>
</dbReference>
<dbReference type="AlphaFoldDB" id="A0A1G9S240"/>
<dbReference type="STRING" id="119000.SAMN05661010_03862"/>
<dbReference type="Gene3D" id="1.10.10.10">
    <property type="entry name" value="Winged helix-like DNA-binding domain superfamily/Winged helix DNA-binding domain"/>
    <property type="match status" value="1"/>
</dbReference>
<keyword evidence="2" id="KW-0802">TPR repeat</keyword>
<organism evidence="5 6">
    <name type="scientific">Modicisalibacter muralis</name>
    <dbReference type="NCBI Taxonomy" id="119000"/>
    <lineage>
        <taxon>Bacteria</taxon>
        <taxon>Pseudomonadati</taxon>
        <taxon>Pseudomonadota</taxon>
        <taxon>Gammaproteobacteria</taxon>
        <taxon>Oceanospirillales</taxon>
        <taxon>Halomonadaceae</taxon>
        <taxon>Modicisalibacter</taxon>
    </lineage>
</organism>
<dbReference type="SUPFAM" id="SSF46894">
    <property type="entry name" value="C-terminal effector domain of the bipartite response regulators"/>
    <property type="match status" value="1"/>
</dbReference>